<keyword evidence="2" id="KW-0689">Ribosomal protein</keyword>
<feature type="region of interest" description="Disordered" evidence="4">
    <location>
        <begin position="43"/>
        <end position="70"/>
    </location>
</feature>
<sequence length="206" mass="22756">MKTEILSANGTKVKDIELNKEVFGQKLNGPLIHQVVSAEMASARQGDASTKTRAQVRGGGIKPWRQKGTGRARAGSIRSPLWVGGGITFGPQPKEYKTRVPRKMYKAALRSILSAKAKDKEIRIIDKLDFKEPKTQAAAEVLEKLKIKKKSTVIIEKPDDNIVKSFRNLEKINIVSVDKISPYVLLDNEVLVITKGALDKLIEVVA</sequence>
<dbReference type="GO" id="GO:0006412">
    <property type="term" value="P:translation"/>
    <property type="evidence" value="ECO:0007669"/>
    <property type="project" value="InterPro"/>
</dbReference>
<evidence type="ECO:0000256" key="1">
    <source>
        <dbReference type="ARBA" id="ARBA00010528"/>
    </source>
</evidence>
<organism evidence="5">
    <name type="scientific">marine sediment metagenome</name>
    <dbReference type="NCBI Taxonomy" id="412755"/>
    <lineage>
        <taxon>unclassified sequences</taxon>
        <taxon>metagenomes</taxon>
        <taxon>ecological metagenomes</taxon>
    </lineage>
</organism>
<dbReference type="PANTHER" id="PTHR10746:SF6">
    <property type="entry name" value="LARGE RIBOSOMAL SUBUNIT PROTEIN UL4M"/>
    <property type="match status" value="1"/>
</dbReference>
<accession>A0A0F9MMC5</accession>
<name>A0A0F9MMC5_9ZZZZ</name>
<evidence type="ECO:0008006" key="6">
    <source>
        <dbReference type="Google" id="ProtNLM"/>
    </source>
</evidence>
<dbReference type="Gene3D" id="3.40.1370.10">
    <property type="match status" value="1"/>
</dbReference>
<evidence type="ECO:0000256" key="4">
    <source>
        <dbReference type="SAM" id="MobiDB-lite"/>
    </source>
</evidence>
<dbReference type="InterPro" id="IPR023574">
    <property type="entry name" value="Ribosomal_uL4_dom_sf"/>
</dbReference>
<dbReference type="InterPro" id="IPR013005">
    <property type="entry name" value="Ribosomal_uL4-like"/>
</dbReference>
<proteinExistence type="inferred from homology"/>
<evidence type="ECO:0000256" key="2">
    <source>
        <dbReference type="ARBA" id="ARBA00022980"/>
    </source>
</evidence>
<reference evidence="5" key="1">
    <citation type="journal article" date="2015" name="Nature">
        <title>Complex archaea that bridge the gap between prokaryotes and eukaryotes.</title>
        <authorList>
            <person name="Spang A."/>
            <person name="Saw J.H."/>
            <person name="Jorgensen S.L."/>
            <person name="Zaremba-Niedzwiedzka K."/>
            <person name="Martijn J."/>
            <person name="Lind A.E."/>
            <person name="van Eijk R."/>
            <person name="Schleper C."/>
            <person name="Guy L."/>
            <person name="Ettema T.J."/>
        </authorList>
    </citation>
    <scope>NUCLEOTIDE SEQUENCE</scope>
</reference>
<dbReference type="Pfam" id="PF00573">
    <property type="entry name" value="Ribosomal_L4"/>
    <property type="match status" value="1"/>
</dbReference>
<comment type="similarity">
    <text evidence="1">Belongs to the universal ribosomal protein uL4 family.</text>
</comment>
<dbReference type="GO" id="GO:1990904">
    <property type="term" value="C:ribonucleoprotein complex"/>
    <property type="evidence" value="ECO:0007669"/>
    <property type="project" value="UniProtKB-KW"/>
</dbReference>
<dbReference type="GO" id="GO:0003735">
    <property type="term" value="F:structural constituent of ribosome"/>
    <property type="evidence" value="ECO:0007669"/>
    <property type="project" value="InterPro"/>
</dbReference>
<comment type="caution">
    <text evidence="5">The sequence shown here is derived from an EMBL/GenBank/DDBJ whole genome shotgun (WGS) entry which is preliminary data.</text>
</comment>
<dbReference type="SUPFAM" id="SSF52166">
    <property type="entry name" value="Ribosomal protein L4"/>
    <property type="match status" value="1"/>
</dbReference>
<dbReference type="EMBL" id="LAZR01009837">
    <property type="protein sequence ID" value="KKM70332.1"/>
    <property type="molecule type" value="Genomic_DNA"/>
</dbReference>
<dbReference type="GO" id="GO:0005840">
    <property type="term" value="C:ribosome"/>
    <property type="evidence" value="ECO:0007669"/>
    <property type="project" value="UniProtKB-KW"/>
</dbReference>
<dbReference type="HAMAP" id="MF_01328_B">
    <property type="entry name" value="Ribosomal_uL4_B"/>
    <property type="match status" value="1"/>
</dbReference>
<keyword evidence="3" id="KW-0687">Ribonucleoprotein</keyword>
<protein>
    <recommendedName>
        <fullName evidence="6">50S ribosomal protein L4</fullName>
    </recommendedName>
</protein>
<dbReference type="AlphaFoldDB" id="A0A0F9MMC5"/>
<dbReference type="PANTHER" id="PTHR10746">
    <property type="entry name" value="50S RIBOSOMAL PROTEIN L4"/>
    <property type="match status" value="1"/>
</dbReference>
<dbReference type="InterPro" id="IPR002136">
    <property type="entry name" value="Ribosomal_uL4"/>
</dbReference>
<evidence type="ECO:0000256" key="3">
    <source>
        <dbReference type="ARBA" id="ARBA00023274"/>
    </source>
</evidence>
<dbReference type="NCBIfam" id="TIGR03953">
    <property type="entry name" value="rplD_bact"/>
    <property type="match status" value="1"/>
</dbReference>
<evidence type="ECO:0000313" key="5">
    <source>
        <dbReference type="EMBL" id="KKM70332.1"/>
    </source>
</evidence>
<gene>
    <name evidence="5" type="ORF">LCGC14_1441760</name>
</gene>